<evidence type="ECO:0000313" key="3">
    <source>
        <dbReference type="EMBL" id="TEB21282.1"/>
    </source>
</evidence>
<dbReference type="STRING" id="71717.A0A4Y7SHP6"/>
<gene>
    <name evidence="3" type="ORF">FA13DRAFT_1643066</name>
</gene>
<keyword evidence="1" id="KW-0732">Signal</keyword>
<feature type="chain" id="PRO_5021478544" evidence="1">
    <location>
        <begin position="25"/>
        <end position="385"/>
    </location>
</feature>
<reference evidence="3 4" key="1">
    <citation type="journal article" date="2019" name="Nat. Ecol. Evol.">
        <title>Megaphylogeny resolves global patterns of mushroom evolution.</title>
        <authorList>
            <person name="Varga T."/>
            <person name="Krizsan K."/>
            <person name="Foldi C."/>
            <person name="Dima B."/>
            <person name="Sanchez-Garcia M."/>
            <person name="Sanchez-Ramirez S."/>
            <person name="Szollosi G.J."/>
            <person name="Szarkandi J.G."/>
            <person name="Papp V."/>
            <person name="Albert L."/>
            <person name="Andreopoulos W."/>
            <person name="Angelini C."/>
            <person name="Antonin V."/>
            <person name="Barry K.W."/>
            <person name="Bougher N.L."/>
            <person name="Buchanan P."/>
            <person name="Buyck B."/>
            <person name="Bense V."/>
            <person name="Catcheside P."/>
            <person name="Chovatia M."/>
            <person name="Cooper J."/>
            <person name="Damon W."/>
            <person name="Desjardin D."/>
            <person name="Finy P."/>
            <person name="Geml J."/>
            <person name="Haridas S."/>
            <person name="Hughes K."/>
            <person name="Justo A."/>
            <person name="Karasinski D."/>
            <person name="Kautmanova I."/>
            <person name="Kiss B."/>
            <person name="Kocsube S."/>
            <person name="Kotiranta H."/>
            <person name="LaButti K.M."/>
            <person name="Lechner B.E."/>
            <person name="Liimatainen K."/>
            <person name="Lipzen A."/>
            <person name="Lukacs Z."/>
            <person name="Mihaltcheva S."/>
            <person name="Morgado L.N."/>
            <person name="Niskanen T."/>
            <person name="Noordeloos M.E."/>
            <person name="Ohm R.A."/>
            <person name="Ortiz-Santana B."/>
            <person name="Ovrebo C."/>
            <person name="Racz N."/>
            <person name="Riley R."/>
            <person name="Savchenko A."/>
            <person name="Shiryaev A."/>
            <person name="Soop K."/>
            <person name="Spirin V."/>
            <person name="Szebenyi C."/>
            <person name="Tomsovsky M."/>
            <person name="Tulloss R.E."/>
            <person name="Uehling J."/>
            <person name="Grigoriev I.V."/>
            <person name="Vagvolgyi C."/>
            <person name="Papp T."/>
            <person name="Martin F.M."/>
            <person name="Miettinen O."/>
            <person name="Hibbett D.S."/>
            <person name="Nagy L.G."/>
        </authorList>
    </citation>
    <scope>NUCLEOTIDE SEQUENCE [LARGE SCALE GENOMIC DNA]</scope>
    <source>
        <strain evidence="3 4">FP101781</strain>
    </source>
</reference>
<evidence type="ECO:0000313" key="4">
    <source>
        <dbReference type="Proteomes" id="UP000298030"/>
    </source>
</evidence>
<protein>
    <submittedName>
        <fullName evidence="3">Alpha/beta-hydrolase</fullName>
    </submittedName>
</protein>
<dbReference type="PANTHER" id="PTHR17630:SF44">
    <property type="entry name" value="PROTEIN AIM2"/>
    <property type="match status" value="1"/>
</dbReference>
<sequence length="385" mass="42752">MVSFSNRAIHLLAFLTLLPSLTLSATSSPLLALAPTLDCLKGVPHRGTPQGKNVTIAGVNTYVAEPPKGHDEGPKKVIFFFSDVFSAVWINNMLIQDYFATQGYHVLGLDYFFGDPIQNHTDFDLVPFDPDFDFDEWIAKSRQQAAAALPSWIDAVRRRYGQNARYHTAGYCFGAKYVMEISTTDQVVAGSFSHPFELTEDHFNQIKKPLLMNCAERDASFPAPNLYRAVDILTSRNASYHTQIYSGTQHGFATRANLSDENAAWAAADAAKSIIRWFDRFQPLIHPIRSTHTCHPLDPRTFPFLGPRASGAWPIVLDHLWLSSKYTTKIGTKVVYLGRNLSAFKQRCPTLLTAQKIVVTRDSLGPRVYRGHPLGTSGKASSGAS</sequence>
<dbReference type="SUPFAM" id="SSF53474">
    <property type="entry name" value="alpha/beta-Hydrolases"/>
    <property type="match status" value="1"/>
</dbReference>
<evidence type="ECO:0000256" key="1">
    <source>
        <dbReference type="SAM" id="SignalP"/>
    </source>
</evidence>
<dbReference type="InterPro" id="IPR002925">
    <property type="entry name" value="Dienelactn_hydro"/>
</dbReference>
<dbReference type="Proteomes" id="UP000298030">
    <property type="component" value="Unassembled WGS sequence"/>
</dbReference>
<evidence type="ECO:0000259" key="2">
    <source>
        <dbReference type="Pfam" id="PF01738"/>
    </source>
</evidence>
<dbReference type="EMBL" id="QPFP01000115">
    <property type="protein sequence ID" value="TEB21282.1"/>
    <property type="molecule type" value="Genomic_DNA"/>
</dbReference>
<dbReference type="Pfam" id="PF01738">
    <property type="entry name" value="DLH"/>
    <property type="match status" value="1"/>
</dbReference>
<feature type="domain" description="Dienelactone hydrolase" evidence="2">
    <location>
        <begin position="60"/>
        <end position="280"/>
    </location>
</feature>
<comment type="caution">
    <text evidence="3">The sequence shown here is derived from an EMBL/GenBank/DDBJ whole genome shotgun (WGS) entry which is preliminary data.</text>
</comment>
<accession>A0A4Y7SHP6</accession>
<proteinExistence type="predicted"/>
<dbReference type="InterPro" id="IPR029058">
    <property type="entry name" value="AB_hydrolase_fold"/>
</dbReference>
<feature type="signal peptide" evidence="1">
    <location>
        <begin position="1"/>
        <end position="24"/>
    </location>
</feature>
<dbReference type="PANTHER" id="PTHR17630">
    <property type="entry name" value="DIENELACTONE HYDROLASE"/>
    <property type="match status" value="1"/>
</dbReference>
<name>A0A4Y7SHP6_COPMI</name>
<dbReference type="OrthoDB" id="1393670at2759"/>
<dbReference type="GO" id="GO:0016787">
    <property type="term" value="F:hydrolase activity"/>
    <property type="evidence" value="ECO:0007669"/>
    <property type="project" value="UniProtKB-KW"/>
</dbReference>
<keyword evidence="4" id="KW-1185">Reference proteome</keyword>
<organism evidence="3 4">
    <name type="scientific">Coprinellus micaceus</name>
    <name type="common">Glistening ink-cap mushroom</name>
    <name type="synonym">Coprinus micaceus</name>
    <dbReference type="NCBI Taxonomy" id="71717"/>
    <lineage>
        <taxon>Eukaryota</taxon>
        <taxon>Fungi</taxon>
        <taxon>Dikarya</taxon>
        <taxon>Basidiomycota</taxon>
        <taxon>Agaricomycotina</taxon>
        <taxon>Agaricomycetes</taxon>
        <taxon>Agaricomycetidae</taxon>
        <taxon>Agaricales</taxon>
        <taxon>Agaricineae</taxon>
        <taxon>Psathyrellaceae</taxon>
        <taxon>Coprinellus</taxon>
    </lineage>
</organism>
<dbReference type="AlphaFoldDB" id="A0A4Y7SHP6"/>
<keyword evidence="3" id="KW-0378">Hydrolase</keyword>
<dbReference type="Gene3D" id="3.40.50.1820">
    <property type="entry name" value="alpha/beta hydrolase"/>
    <property type="match status" value="1"/>
</dbReference>